<dbReference type="EMBL" id="JANQDX010000007">
    <property type="protein sequence ID" value="KAL0921007.1"/>
    <property type="molecule type" value="Genomic_DNA"/>
</dbReference>
<proteinExistence type="predicted"/>
<sequence length="157" mass="17600">MCLRFLLRAKGPCLKRKKVKDISLNDNKLLGPPPPLIFLHSSPHQIPHCGLYYDHALLIPLPPQPSIPPPKASHYKIVLQIKAIPSAISFNWATEKMPLLPKHMYTTEPLGFLSSHFKHSLANVGCSPPLADINVTSWLQSETGPTFHTFLPITSRW</sequence>
<dbReference type="AlphaFoldDB" id="A0ABD0VEP9"/>
<reference evidence="1 2" key="1">
    <citation type="journal article" date="2024" name="Plant Biotechnol. J.">
        <title>Dendrobium thyrsiflorum genome and its molecular insights into genes involved in important horticultural traits.</title>
        <authorList>
            <person name="Chen B."/>
            <person name="Wang J.Y."/>
            <person name="Zheng P.J."/>
            <person name="Li K.L."/>
            <person name="Liang Y.M."/>
            <person name="Chen X.F."/>
            <person name="Zhang C."/>
            <person name="Zhao X."/>
            <person name="He X."/>
            <person name="Zhang G.Q."/>
            <person name="Liu Z.J."/>
            <person name="Xu Q."/>
        </authorList>
    </citation>
    <scope>NUCLEOTIDE SEQUENCE [LARGE SCALE GENOMIC DNA]</scope>
    <source>
        <strain evidence="1">GZMU011</strain>
    </source>
</reference>
<dbReference type="Proteomes" id="UP001552299">
    <property type="component" value="Unassembled WGS sequence"/>
</dbReference>
<keyword evidence="2" id="KW-1185">Reference proteome</keyword>
<name>A0ABD0VEP9_DENTH</name>
<organism evidence="1 2">
    <name type="scientific">Dendrobium thyrsiflorum</name>
    <name type="common">Pinecone-like raceme dendrobium</name>
    <name type="synonym">Orchid</name>
    <dbReference type="NCBI Taxonomy" id="117978"/>
    <lineage>
        <taxon>Eukaryota</taxon>
        <taxon>Viridiplantae</taxon>
        <taxon>Streptophyta</taxon>
        <taxon>Embryophyta</taxon>
        <taxon>Tracheophyta</taxon>
        <taxon>Spermatophyta</taxon>
        <taxon>Magnoliopsida</taxon>
        <taxon>Liliopsida</taxon>
        <taxon>Asparagales</taxon>
        <taxon>Orchidaceae</taxon>
        <taxon>Epidendroideae</taxon>
        <taxon>Malaxideae</taxon>
        <taxon>Dendrobiinae</taxon>
        <taxon>Dendrobium</taxon>
    </lineage>
</organism>
<accession>A0ABD0VEP9</accession>
<comment type="caution">
    <text evidence="1">The sequence shown here is derived from an EMBL/GenBank/DDBJ whole genome shotgun (WGS) entry which is preliminary data.</text>
</comment>
<gene>
    <name evidence="1" type="ORF">M5K25_008030</name>
</gene>
<evidence type="ECO:0000313" key="2">
    <source>
        <dbReference type="Proteomes" id="UP001552299"/>
    </source>
</evidence>
<protein>
    <submittedName>
        <fullName evidence="1">Uncharacterized protein</fullName>
    </submittedName>
</protein>
<evidence type="ECO:0000313" key="1">
    <source>
        <dbReference type="EMBL" id="KAL0921007.1"/>
    </source>
</evidence>